<dbReference type="Proteomes" id="UP001152519">
    <property type="component" value="Unassembled WGS sequence"/>
</dbReference>
<reference evidence="1" key="1">
    <citation type="submission" date="2021-05" db="EMBL/GenBank/DDBJ databases">
        <authorList>
            <person name="Arsene-Ploetze F."/>
        </authorList>
    </citation>
    <scope>NUCLEOTIDE SEQUENCE</scope>
    <source>
        <strain evidence="1">DSM 42138</strain>
    </source>
</reference>
<protein>
    <submittedName>
        <fullName evidence="1">Uncharacterized protein</fullName>
    </submittedName>
</protein>
<dbReference type="EMBL" id="CAJSLV010000103">
    <property type="protein sequence ID" value="CAG6398472.1"/>
    <property type="molecule type" value="Genomic_DNA"/>
</dbReference>
<comment type="caution">
    <text evidence="1">The sequence shown here is derived from an EMBL/GenBank/DDBJ whole genome shotgun (WGS) entry which is preliminary data.</text>
</comment>
<evidence type="ECO:0000313" key="1">
    <source>
        <dbReference type="EMBL" id="CAG6398472.1"/>
    </source>
</evidence>
<sequence>MAVASAALLPTWGRTLHGDVRYWNCPNAWHQRLRLLGSRWSEPVLSQPSEQVRAGGLDKAASGEAGVVGHLCHALWRGHEGLGLLIGGELGLRQDQALQRTVEDVNAQGGHAETRLGQHCGRQGSKQVVLGRRQVRIRDQSLNCSRPSDRHLLGELELAAAV</sequence>
<keyword evidence="2" id="KW-1185">Reference proteome</keyword>
<gene>
    <name evidence="1" type="ORF">SCOCK_70156</name>
</gene>
<dbReference type="AlphaFoldDB" id="A0A9W4GVD2"/>
<name>A0A9W4GVD2_9ACTN</name>
<accession>A0A9W4GVD2</accession>
<organism evidence="1 2">
    <name type="scientific">Actinacidiphila cocklensis</name>
    <dbReference type="NCBI Taxonomy" id="887465"/>
    <lineage>
        <taxon>Bacteria</taxon>
        <taxon>Bacillati</taxon>
        <taxon>Actinomycetota</taxon>
        <taxon>Actinomycetes</taxon>
        <taxon>Kitasatosporales</taxon>
        <taxon>Streptomycetaceae</taxon>
        <taxon>Actinacidiphila</taxon>
    </lineage>
</organism>
<evidence type="ECO:0000313" key="2">
    <source>
        <dbReference type="Proteomes" id="UP001152519"/>
    </source>
</evidence>
<proteinExistence type="predicted"/>